<organism evidence="3 4">
    <name type="scientific">Solanum tuberosum</name>
    <name type="common">Potato</name>
    <dbReference type="NCBI Taxonomy" id="4113"/>
    <lineage>
        <taxon>Eukaryota</taxon>
        <taxon>Viridiplantae</taxon>
        <taxon>Streptophyta</taxon>
        <taxon>Embryophyta</taxon>
        <taxon>Tracheophyta</taxon>
        <taxon>Spermatophyta</taxon>
        <taxon>Magnoliopsida</taxon>
        <taxon>eudicotyledons</taxon>
        <taxon>Gunneridae</taxon>
        <taxon>Pentapetalae</taxon>
        <taxon>asterids</taxon>
        <taxon>lamiids</taxon>
        <taxon>Solanales</taxon>
        <taxon>Solanaceae</taxon>
        <taxon>Solanoideae</taxon>
        <taxon>Solaneae</taxon>
        <taxon>Solanum</taxon>
    </lineage>
</organism>
<evidence type="ECO:0000256" key="1">
    <source>
        <dbReference type="PROSITE-ProRule" id="PRU00047"/>
    </source>
</evidence>
<evidence type="ECO:0000313" key="4">
    <source>
        <dbReference type="Proteomes" id="UP000011115"/>
    </source>
</evidence>
<dbReference type="PaxDb" id="4113-PGSC0003DMT400092539"/>
<accession>M1DQ06</accession>
<protein>
    <recommendedName>
        <fullName evidence="2">CCHC-type domain-containing protein</fullName>
    </recommendedName>
</protein>
<dbReference type="EnsemblPlants" id="PGSC0003DMT400092539">
    <property type="protein sequence ID" value="PGSC0003DMT400092539"/>
    <property type="gene ID" value="PGSC0003DMG400042110"/>
</dbReference>
<dbReference type="Gene3D" id="4.10.60.10">
    <property type="entry name" value="Zinc finger, CCHC-type"/>
    <property type="match status" value="1"/>
</dbReference>
<name>M1DQ06_SOLTU</name>
<dbReference type="PROSITE" id="PS50158">
    <property type="entry name" value="ZF_CCHC"/>
    <property type="match status" value="1"/>
</dbReference>
<dbReference type="Proteomes" id="UP000011115">
    <property type="component" value="Unassembled WGS sequence"/>
</dbReference>
<dbReference type="GO" id="GO:0003676">
    <property type="term" value="F:nucleic acid binding"/>
    <property type="evidence" value="ECO:0007669"/>
    <property type="project" value="InterPro"/>
</dbReference>
<dbReference type="Gramene" id="PGSC0003DMT400092539">
    <property type="protein sequence ID" value="PGSC0003DMT400092539"/>
    <property type="gene ID" value="PGSC0003DMG400042110"/>
</dbReference>
<reference evidence="3" key="2">
    <citation type="submission" date="2015-06" db="UniProtKB">
        <authorList>
            <consortium name="EnsemblPlants"/>
        </authorList>
    </citation>
    <scope>IDENTIFICATION</scope>
    <source>
        <strain evidence="3">DM1-3 516 R44</strain>
    </source>
</reference>
<keyword evidence="1" id="KW-0479">Metal-binding</keyword>
<evidence type="ECO:0000259" key="2">
    <source>
        <dbReference type="PROSITE" id="PS50158"/>
    </source>
</evidence>
<dbReference type="GO" id="GO:0008270">
    <property type="term" value="F:zinc ion binding"/>
    <property type="evidence" value="ECO:0007669"/>
    <property type="project" value="UniProtKB-KW"/>
</dbReference>
<dbReference type="InterPro" id="IPR001878">
    <property type="entry name" value="Znf_CCHC"/>
</dbReference>
<dbReference type="HOGENOM" id="CLU_1638332_0_0_1"/>
<feature type="domain" description="CCHC-type" evidence="2">
    <location>
        <begin position="101"/>
        <end position="115"/>
    </location>
</feature>
<sequence>MATVGCTCNFSKSAFFWSDSNTGCYIYGVGTYDTEFHDKLSWSMSIKRLLPIMFKKRAQDQDSSSAPKVNQEKWWISISKPTCITCGKRHYGKCLAGTNGCYGCGKNDHKVKDCPTFTARGREAKQASKDGTVPIPPNYGRFYALQASKDKEANPRKGAGKF</sequence>
<keyword evidence="4" id="KW-1185">Reference proteome</keyword>
<reference evidence="4" key="1">
    <citation type="journal article" date="2011" name="Nature">
        <title>Genome sequence and analysis of the tuber crop potato.</title>
        <authorList>
            <consortium name="The Potato Genome Sequencing Consortium"/>
        </authorList>
    </citation>
    <scope>NUCLEOTIDE SEQUENCE [LARGE SCALE GENOMIC DNA]</scope>
    <source>
        <strain evidence="4">cv. DM1-3 516 R44</strain>
    </source>
</reference>
<dbReference type="InParanoid" id="M1DQ06"/>
<evidence type="ECO:0000313" key="3">
    <source>
        <dbReference type="EnsemblPlants" id="PGSC0003DMT400092539"/>
    </source>
</evidence>
<proteinExistence type="predicted"/>
<keyword evidence="1" id="KW-0863">Zinc-finger</keyword>
<keyword evidence="1" id="KW-0862">Zinc</keyword>
<dbReference type="AlphaFoldDB" id="M1DQ06"/>